<dbReference type="Gene3D" id="1.10.260.40">
    <property type="entry name" value="lambda repressor-like DNA-binding domains"/>
    <property type="match status" value="1"/>
</dbReference>
<dbReference type="CDD" id="cd01392">
    <property type="entry name" value="HTH_LacI"/>
    <property type="match status" value="1"/>
</dbReference>
<organism evidence="6">
    <name type="scientific">Bifidobacterium dentium</name>
    <dbReference type="NCBI Taxonomy" id="1689"/>
    <lineage>
        <taxon>Bacteria</taxon>
        <taxon>Bacillati</taxon>
        <taxon>Actinomycetota</taxon>
        <taxon>Actinomycetes</taxon>
        <taxon>Bifidobacteriales</taxon>
        <taxon>Bifidobacteriaceae</taxon>
        <taxon>Bifidobacterium</taxon>
    </lineage>
</organism>
<keyword evidence="1" id="KW-0805">Transcription regulation</keyword>
<dbReference type="GO" id="GO:0000976">
    <property type="term" value="F:transcription cis-regulatory region binding"/>
    <property type="evidence" value="ECO:0007669"/>
    <property type="project" value="TreeGrafter"/>
</dbReference>
<evidence type="ECO:0000313" key="6">
    <source>
        <dbReference type="EMBL" id="VYS89529.1"/>
    </source>
</evidence>
<dbReference type="CDD" id="cd06267">
    <property type="entry name" value="PBP1_LacI_sugar_binding-like"/>
    <property type="match status" value="1"/>
</dbReference>
<dbReference type="RefSeq" id="WP_034518233.1">
    <property type="nucleotide sequence ID" value="NZ_CACRSP010000003.1"/>
</dbReference>
<evidence type="ECO:0000259" key="4">
    <source>
        <dbReference type="PROSITE" id="PS50932"/>
    </source>
</evidence>
<dbReference type="InterPro" id="IPR046335">
    <property type="entry name" value="LacI/GalR-like_sensor"/>
</dbReference>
<evidence type="ECO:0000313" key="5">
    <source>
        <dbReference type="EMBL" id="KAB7461956.1"/>
    </source>
</evidence>
<dbReference type="EMBL" id="CACRSP010000003">
    <property type="protein sequence ID" value="VYS89529.1"/>
    <property type="molecule type" value="Genomic_DNA"/>
</dbReference>
<dbReference type="Proteomes" id="UP000429211">
    <property type="component" value="Unassembled WGS sequence"/>
</dbReference>
<proteinExistence type="predicted"/>
<dbReference type="PANTHER" id="PTHR30146:SF109">
    <property type="entry name" value="HTH-TYPE TRANSCRIPTIONAL REGULATOR GALS"/>
    <property type="match status" value="1"/>
</dbReference>
<dbReference type="PANTHER" id="PTHR30146">
    <property type="entry name" value="LACI-RELATED TRANSCRIPTIONAL REPRESSOR"/>
    <property type="match status" value="1"/>
</dbReference>
<dbReference type="EMBL" id="WDPD01000002">
    <property type="protein sequence ID" value="KAB7461956.1"/>
    <property type="molecule type" value="Genomic_DNA"/>
</dbReference>
<evidence type="ECO:0000256" key="2">
    <source>
        <dbReference type="ARBA" id="ARBA00023125"/>
    </source>
</evidence>
<feature type="domain" description="HTH lacI-type" evidence="4">
    <location>
        <begin position="2"/>
        <end position="56"/>
    </location>
</feature>
<dbReference type="InterPro" id="IPR010982">
    <property type="entry name" value="Lambda_DNA-bd_dom_sf"/>
</dbReference>
<dbReference type="SUPFAM" id="SSF47413">
    <property type="entry name" value="lambda repressor-like DNA-binding domains"/>
    <property type="match status" value="1"/>
</dbReference>
<sequence>MTTLDDVARLAGVSRMTASNAMRGKAIVKPETAARVRAAAAQLGYRPNLAARQLSSGKSHIIGVTISDFDLIFPAELAACVSDIAQRHDYQTVLQQTRFSSDFEKRMLSSAAMQVCDGTIICWPSGTDAPIVEFGKTHPLVVIDGFGLRGSVDCVFTPCFEGSAAAIRHLHAHGRSRILLLGLWPNGLERLETAPNSAALRLQGSIEALDELSLDCNLAKNVIPCAWNRQAGYETMLRVLGERNDFDAVFCATDPIAIGAMRALVECGLSVPDDVAVIGFDGLEDGAYTNPGLTSVSVSPQDMAAASLDMLFGRIESDSEVIIEPRSVTVDFHIIERGSAE</sequence>
<gene>
    <name evidence="6" type="primary">purR_5</name>
    <name evidence="6" type="ORF">BDLFYP24_01378</name>
    <name evidence="5" type="ORF">GBB04_02930</name>
</gene>
<dbReference type="InterPro" id="IPR000843">
    <property type="entry name" value="HTH_LacI"/>
</dbReference>
<dbReference type="Pfam" id="PF13377">
    <property type="entry name" value="Peripla_BP_3"/>
    <property type="match status" value="1"/>
</dbReference>
<evidence type="ECO:0000256" key="3">
    <source>
        <dbReference type="ARBA" id="ARBA00023163"/>
    </source>
</evidence>
<dbReference type="GO" id="GO:0003700">
    <property type="term" value="F:DNA-binding transcription factor activity"/>
    <property type="evidence" value="ECO:0007669"/>
    <property type="project" value="TreeGrafter"/>
</dbReference>
<dbReference type="PROSITE" id="PS00356">
    <property type="entry name" value="HTH_LACI_1"/>
    <property type="match status" value="1"/>
</dbReference>
<dbReference type="Gene3D" id="3.40.50.2300">
    <property type="match status" value="2"/>
</dbReference>
<reference evidence="6" key="2">
    <citation type="submission" date="2019-11" db="EMBL/GenBank/DDBJ databases">
        <authorList>
            <person name="Feng L."/>
        </authorList>
    </citation>
    <scope>NUCLEOTIDE SEQUENCE</scope>
    <source>
        <strain evidence="6">BdentiumLFYP24</strain>
    </source>
</reference>
<evidence type="ECO:0000256" key="1">
    <source>
        <dbReference type="ARBA" id="ARBA00023015"/>
    </source>
</evidence>
<dbReference type="PROSITE" id="PS50932">
    <property type="entry name" value="HTH_LACI_2"/>
    <property type="match status" value="1"/>
</dbReference>
<keyword evidence="3" id="KW-0804">Transcription</keyword>
<dbReference type="Pfam" id="PF00356">
    <property type="entry name" value="LacI"/>
    <property type="match status" value="1"/>
</dbReference>
<dbReference type="SUPFAM" id="SSF53822">
    <property type="entry name" value="Periplasmic binding protein-like I"/>
    <property type="match status" value="1"/>
</dbReference>
<dbReference type="InterPro" id="IPR028082">
    <property type="entry name" value="Peripla_BP_I"/>
</dbReference>
<keyword evidence="2" id="KW-0238">DNA-binding</keyword>
<reference evidence="5 7" key="1">
    <citation type="journal article" date="2019" name="Nat. Med.">
        <title>A library of human gut bacterial isolates paired with longitudinal multiomics data enables mechanistic microbiome research.</title>
        <authorList>
            <person name="Poyet M."/>
            <person name="Groussin M."/>
            <person name="Gibbons S.M."/>
            <person name="Avila-Pacheco J."/>
            <person name="Jiang X."/>
            <person name="Kearney S.M."/>
            <person name="Perrotta A.R."/>
            <person name="Berdy B."/>
            <person name="Zhao S."/>
            <person name="Lieberman T.D."/>
            <person name="Swanson P.K."/>
            <person name="Smith M."/>
            <person name="Roesemann S."/>
            <person name="Alexander J.E."/>
            <person name="Rich S.A."/>
            <person name="Livny J."/>
            <person name="Vlamakis H."/>
            <person name="Clish C."/>
            <person name="Bullock K."/>
            <person name="Deik A."/>
            <person name="Scott J."/>
            <person name="Pierce K.A."/>
            <person name="Xavier R.J."/>
            <person name="Alm E.J."/>
        </authorList>
    </citation>
    <scope>NUCLEOTIDE SEQUENCE [LARGE SCALE GENOMIC DNA]</scope>
    <source>
        <strain evidence="5 7">BIOML-A2</strain>
    </source>
</reference>
<evidence type="ECO:0000313" key="7">
    <source>
        <dbReference type="Proteomes" id="UP000429211"/>
    </source>
</evidence>
<dbReference type="SMART" id="SM00354">
    <property type="entry name" value="HTH_LACI"/>
    <property type="match status" value="1"/>
</dbReference>
<name>A0A6N2S992_9BIFI</name>
<accession>A0A6N2S992</accession>
<protein>
    <submittedName>
        <fullName evidence="6">HTH-type transcriptional repressor PurR</fullName>
    </submittedName>
    <submittedName>
        <fullName evidence="5">LacI family transcriptional regulator</fullName>
    </submittedName>
</protein>
<dbReference type="AlphaFoldDB" id="A0A6N2S992"/>